<feature type="compositionally biased region" description="Polar residues" evidence="1">
    <location>
        <begin position="90"/>
        <end position="100"/>
    </location>
</feature>
<dbReference type="EMBL" id="JQ409451">
    <property type="protein sequence ID" value="AFW04387.1"/>
    <property type="molecule type" value="Genomic_DNA"/>
</dbReference>
<feature type="region of interest" description="Disordered" evidence="1">
    <location>
        <begin position="63"/>
        <end position="121"/>
    </location>
</feature>
<evidence type="ECO:0000313" key="2">
    <source>
        <dbReference type="EMBL" id="AFW04387.1"/>
    </source>
</evidence>
<evidence type="ECO:0000256" key="1">
    <source>
        <dbReference type="SAM" id="MobiDB-lite"/>
    </source>
</evidence>
<feature type="compositionally biased region" description="Low complexity" evidence="1">
    <location>
        <begin position="215"/>
        <end position="227"/>
    </location>
</feature>
<reference evidence="2" key="1">
    <citation type="submission" date="2012-01" db="EMBL/GenBank/DDBJ databases">
        <title>Phylogeny of Nepomorpha.</title>
        <authorList>
            <person name="Li M."/>
            <person name="Wang J."/>
            <person name="Liu H."/>
            <person name="Bu W."/>
        </authorList>
    </citation>
    <scope>NUCLEOTIDE SEQUENCE</scope>
</reference>
<feature type="non-terminal residue" evidence="2">
    <location>
        <position position="1"/>
    </location>
</feature>
<feature type="region of interest" description="Disordered" evidence="1">
    <location>
        <begin position="329"/>
        <end position="406"/>
    </location>
</feature>
<feature type="compositionally biased region" description="Polar residues" evidence="1">
    <location>
        <begin position="367"/>
        <end position="385"/>
    </location>
</feature>
<feature type="compositionally biased region" description="Low complexity" evidence="1">
    <location>
        <begin position="1"/>
        <end position="20"/>
    </location>
</feature>
<feature type="compositionally biased region" description="Polar residues" evidence="1">
    <location>
        <begin position="200"/>
        <end position="210"/>
    </location>
</feature>
<feature type="compositionally biased region" description="Pro residues" evidence="1">
    <location>
        <begin position="355"/>
        <end position="364"/>
    </location>
</feature>
<feature type="region of interest" description="Disordered" evidence="1">
    <location>
        <begin position="1"/>
        <end position="48"/>
    </location>
</feature>
<feature type="non-terminal residue" evidence="2">
    <location>
        <position position="406"/>
    </location>
</feature>
<organism evidence="2">
    <name type="scientific">Notonecta chinensis</name>
    <dbReference type="NCBI Taxonomy" id="642072"/>
    <lineage>
        <taxon>Eukaryota</taxon>
        <taxon>Metazoa</taxon>
        <taxon>Ecdysozoa</taxon>
        <taxon>Arthropoda</taxon>
        <taxon>Hexapoda</taxon>
        <taxon>Insecta</taxon>
        <taxon>Pterygota</taxon>
        <taxon>Neoptera</taxon>
        <taxon>Paraneoptera</taxon>
        <taxon>Hemiptera</taxon>
        <taxon>Heteroptera</taxon>
        <taxon>Panheteroptera</taxon>
        <taxon>Nepomorpha</taxon>
        <taxon>Notonectidae</taxon>
        <taxon>Notonectinae</taxon>
        <taxon>Notonecta</taxon>
    </lineage>
</organism>
<dbReference type="AlphaFoldDB" id="K7SV46"/>
<sequence length="406" mass="43202">FNNNSNASSGASSVTSTTSSFEKLEEDSRSNESGALTSPGLLPVKRHNEVVVKTETGVSVCSSPGALKKGLVGKESLRMISPEMKGGALTPSSTPGTPSAVPQPSPLEIPQGFSQARTRSSPTAATAVATATASVTAVLQNPSALNPSLAVRCAGPNSFPSPPGQRQDYRTAYRQQGYVSREGYAQQRMYPAGDTPPYARQQSPALQTRPNGLHSAAAPRSSRSYAQQNPQYQQYCQNVYNDYGQEYSGYHRGMGYHGQSYPEHPEYPGSTNYGTYQGYGSEVQNHQVSQQVHEAAPAAYYQETGHQYGTQAEYGATKAAQASYYENQAGHQGGEASNVPNHYGVSSPDTFPGSAPGPAPPVLTPPNSARTDSSADHFNSFQQYYTEPAPPHHAPASENSNSSSDF</sequence>
<feature type="region of interest" description="Disordered" evidence="1">
    <location>
        <begin position="189"/>
        <end position="227"/>
    </location>
</feature>
<protein>
    <submittedName>
        <fullName evidence="2">Proboscipedia</fullName>
    </submittedName>
</protein>
<gene>
    <name evidence="2" type="primary">pb</name>
</gene>
<name>K7SV46_9HEMI</name>
<feature type="compositionally biased region" description="Polar residues" evidence="1">
    <location>
        <begin position="397"/>
        <end position="406"/>
    </location>
</feature>
<proteinExistence type="predicted"/>
<accession>K7SV46</accession>